<evidence type="ECO:0000256" key="4">
    <source>
        <dbReference type="ARBA" id="ARBA00023004"/>
    </source>
</evidence>
<comment type="similarity">
    <text evidence="2">Belongs to the cytochrome P450 family.</text>
</comment>
<dbReference type="Proteomes" id="UP000765507">
    <property type="component" value="Unassembled WGS sequence"/>
</dbReference>
<organism evidence="6 7">
    <name type="scientific">Chelydra serpentina</name>
    <name type="common">Snapping turtle</name>
    <name type="synonym">Testudo serpentina</name>
    <dbReference type="NCBI Taxonomy" id="8475"/>
    <lineage>
        <taxon>Eukaryota</taxon>
        <taxon>Metazoa</taxon>
        <taxon>Chordata</taxon>
        <taxon>Craniata</taxon>
        <taxon>Vertebrata</taxon>
        <taxon>Euteleostomi</taxon>
        <taxon>Archelosauria</taxon>
        <taxon>Testudinata</taxon>
        <taxon>Testudines</taxon>
        <taxon>Cryptodira</taxon>
        <taxon>Durocryptodira</taxon>
        <taxon>Americhelydia</taxon>
        <taxon>Chelydroidea</taxon>
        <taxon>Chelydridae</taxon>
        <taxon>Chelydra</taxon>
    </lineage>
</organism>
<sequence>ISAATLLLLLVSLSCLAVYLRGKGQRKRGGLPPGPYPLPLLGNLLQLDTKDMVKSLLKLSGRYGPVYTLHLGPRRVVVLCGYKAVKEALVDQ</sequence>
<keyword evidence="5" id="KW-0732">Signal</keyword>
<dbReference type="InterPro" id="IPR001128">
    <property type="entry name" value="Cyt_P450"/>
</dbReference>
<dbReference type="GO" id="GO:0006805">
    <property type="term" value="P:xenobiotic metabolic process"/>
    <property type="evidence" value="ECO:0007669"/>
    <property type="project" value="TreeGrafter"/>
</dbReference>
<accession>A0A8T1SBF5</accession>
<feature type="chain" id="PRO_5035896166" evidence="5">
    <location>
        <begin position="18"/>
        <end position="92"/>
    </location>
</feature>
<dbReference type="Gene3D" id="1.10.630.10">
    <property type="entry name" value="Cytochrome P450"/>
    <property type="match status" value="1"/>
</dbReference>
<comment type="cofactor">
    <cofactor evidence="1">
        <name>heme</name>
        <dbReference type="ChEBI" id="CHEBI:30413"/>
    </cofactor>
</comment>
<dbReference type="AlphaFoldDB" id="A0A8T1SBF5"/>
<dbReference type="GO" id="GO:0005506">
    <property type="term" value="F:iron ion binding"/>
    <property type="evidence" value="ECO:0007669"/>
    <property type="project" value="InterPro"/>
</dbReference>
<dbReference type="Pfam" id="PF00067">
    <property type="entry name" value="p450"/>
    <property type="match status" value="1"/>
</dbReference>
<gene>
    <name evidence="6" type="ORF">G0U57_012405</name>
</gene>
<evidence type="ECO:0000256" key="3">
    <source>
        <dbReference type="ARBA" id="ARBA00022723"/>
    </source>
</evidence>
<keyword evidence="7" id="KW-1185">Reference proteome</keyword>
<dbReference type="GO" id="GO:0005737">
    <property type="term" value="C:cytoplasm"/>
    <property type="evidence" value="ECO:0007669"/>
    <property type="project" value="TreeGrafter"/>
</dbReference>
<evidence type="ECO:0000313" key="6">
    <source>
        <dbReference type="EMBL" id="KAG6926299.1"/>
    </source>
</evidence>
<dbReference type="InterPro" id="IPR002401">
    <property type="entry name" value="Cyt_P450_E_grp-I"/>
</dbReference>
<feature type="signal peptide" evidence="5">
    <location>
        <begin position="1"/>
        <end position="17"/>
    </location>
</feature>
<dbReference type="EMBL" id="JAHGAV010000332">
    <property type="protein sequence ID" value="KAG6926299.1"/>
    <property type="molecule type" value="Genomic_DNA"/>
</dbReference>
<dbReference type="PANTHER" id="PTHR24300:SF84">
    <property type="entry name" value="CYTOCHROME P450, FAMILY 2, SUBFAMILY T, POLYPEPTIDE 4"/>
    <property type="match status" value="1"/>
</dbReference>
<evidence type="ECO:0000313" key="7">
    <source>
        <dbReference type="Proteomes" id="UP000765507"/>
    </source>
</evidence>
<keyword evidence="4" id="KW-0408">Iron</keyword>
<dbReference type="InterPro" id="IPR050182">
    <property type="entry name" value="Cytochrome_P450_fam2"/>
</dbReference>
<feature type="non-terminal residue" evidence="6">
    <location>
        <position position="1"/>
    </location>
</feature>
<protein>
    <submittedName>
        <fullName evidence="6">Cytochrome P450 family 2 subfamily A member 6</fullName>
    </submittedName>
</protein>
<dbReference type="InterPro" id="IPR036396">
    <property type="entry name" value="Cyt_P450_sf"/>
</dbReference>
<evidence type="ECO:0000256" key="5">
    <source>
        <dbReference type="SAM" id="SignalP"/>
    </source>
</evidence>
<proteinExistence type="inferred from homology"/>
<dbReference type="PRINTS" id="PR00463">
    <property type="entry name" value="EP450I"/>
</dbReference>
<evidence type="ECO:0000256" key="2">
    <source>
        <dbReference type="ARBA" id="ARBA00010617"/>
    </source>
</evidence>
<dbReference type="GO" id="GO:0019373">
    <property type="term" value="P:epoxygenase P450 pathway"/>
    <property type="evidence" value="ECO:0007669"/>
    <property type="project" value="TreeGrafter"/>
</dbReference>
<name>A0A8T1SBF5_CHESE</name>
<comment type="caution">
    <text evidence="6">The sequence shown here is derived from an EMBL/GenBank/DDBJ whole genome shotgun (WGS) entry which is preliminary data.</text>
</comment>
<keyword evidence="3" id="KW-0479">Metal-binding</keyword>
<reference evidence="6 7" key="1">
    <citation type="journal article" date="2020" name="G3 (Bethesda)">
        <title>Draft Genome of the Common Snapping Turtle, Chelydra serpentina, a Model for Phenotypic Plasticity in Reptiles.</title>
        <authorList>
            <person name="Das D."/>
            <person name="Singh S.K."/>
            <person name="Bierstedt J."/>
            <person name="Erickson A."/>
            <person name="Galli G.L.J."/>
            <person name="Crossley D.A. 2nd"/>
            <person name="Rhen T."/>
        </authorList>
    </citation>
    <scope>NUCLEOTIDE SEQUENCE [LARGE SCALE GENOMIC DNA]</scope>
    <source>
        <strain evidence="6">KW</strain>
    </source>
</reference>
<dbReference type="GO" id="GO:0020037">
    <property type="term" value="F:heme binding"/>
    <property type="evidence" value="ECO:0007669"/>
    <property type="project" value="InterPro"/>
</dbReference>
<dbReference type="GO" id="GO:0016712">
    <property type="term" value="F:oxidoreductase activity, acting on paired donors, with incorporation or reduction of molecular oxygen, reduced flavin or flavoprotein as one donor, and incorporation of one atom of oxygen"/>
    <property type="evidence" value="ECO:0007669"/>
    <property type="project" value="TreeGrafter"/>
</dbReference>
<dbReference type="SUPFAM" id="SSF48264">
    <property type="entry name" value="Cytochrome P450"/>
    <property type="match status" value="1"/>
</dbReference>
<evidence type="ECO:0000256" key="1">
    <source>
        <dbReference type="ARBA" id="ARBA00001971"/>
    </source>
</evidence>
<dbReference type="OrthoDB" id="1055148at2759"/>
<dbReference type="PANTHER" id="PTHR24300">
    <property type="entry name" value="CYTOCHROME P450 508A4-RELATED"/>
    <property type="match status" value="1"/>
</dbReference>
<dbReference type="GO" id="GO:0008392">
    <property type="term" value="F:arachidonate epoxygenase activity"/>
    <property type="evidence" value="ECO:0007669"/>
    <property type="project" value="TreeGrafter"/>
</dbReference>
<feature type="non-terminal residue" evidence="6">
    <location>
        <position position="92"/>
    </location>
</feature>